<accession>A0AAV6HZ04</accession>
<dbReference type="GO" id="GO:0006048">
    <property type="term" value="P:UDP-N-acetylglucosamine biosynthetic process"/>
    <property type="evidence" value="ECO:0007669"/>
    <property type="project" value="TreeGrafter"/>
</dbReference>
<organism evidence="1 2">
    <name type="scientific">Rhododendron griersonianum</name>
    <dbReference type="NCBI Taxonomy" id="479676"/>
    <lineage>
        <taxon>Eukaryota</taxon>
        <taxon>Viridiplantae</taxon>
        <taxon>Streptophyta</taxon>
        <taxon>Embryophyta</taxon>
        <taxon>Tracheophyta</taxon>
        <taxon>Spermatophyta</taxon>
        <taxon>Magnoliopsida</taxon>
        <taxon>eudicotyledons</taxon>
        <taxon>Gunneridae</taxon>
        <taxon>Pentapetalae</taxon>
        <taxon>asterids</taxon>
        <taxon>Ericales</taxon>
        <taxon>Ericaceae</taxon>
        <taxon>Ericoideae</taxon>
        <taxon>Rhodoreae</taxon>
        <taxon>Rhododendron</taxon>
    </lineage>
</organism>
<dbReference type="GO" id="GO:0003977">
    <property type="term" value="F:UDP-N-acetylglucosamine diphosphorylase activity"/>
    <property type="evidence" value="ECO:0007669"/>
    <property type="project" value="TreeGrafter"/>
</dbReference>
<dbReference type="SUPFAM" id="SSF53448">
    <property type="entry name" value="Nucleotide-diphospho-sugar transferases"/>
    <property type="match status" value="1"/>
</dbReference>
<reference evidence="1" key="1">
    <citation type="submission" date="2020-08" db="EMBL/GenBank/DDBJ databases">
        <title>Plant Genome Project.</title>
        <authorList>
            <person name="Zhang R.-G."/>
        </authorList>
    </citation>
    <scope>NUCLEOTIDE SEQUENCE</scope>
    <source>
        <strain evidence="1">WSP0</strain>
        <tissue evidence="1">Leaf</tissue>
    </source>
</reference>
<protein>
    <recommendedName>
        <fullName evidence="3">UDP-glucose pyrophosphorylase</fullName>
    </recommendedName>
</protein>
<dbReference type="PANTHER" id="PTHR11952:SF14">
    <property type="entry name" value="UTP--GLUCOSE-1-PHOSPHATE URIDYLYLTRANSFERASE 3, CHLOROPLASTIC"/>
    <property type="match status" value="1"/>
</dbReference>
<evidence type="ECO:0000313" key="1">
    <source>
        <dbReference type="EMBL" id="KAG5521347.1"/>
    </source>
</evidence>
<name>A0AAV6HZ04_9ERIC</name>
<comment type="caution">
    <text evidence="1">The sequence shown here is derived from an EMBL/GenBank/DDBJ whole genome shotgun (WGS) entry which is preliminary data.</text>
</comment>
<dbReference type="InterPro" id="IPR039741">
    <property type="entry name" value="UDP-sugar_pyrophosphorylase"/>
</dbReference>
<dbReference type="PANTHER" id="PTHR11952">
    <property type="entry name" value="UDP- GLUCOSE PYROPHOSPHORYLASE"/>
    <property type="match status" value="1"/>
</dbReference>
<gene>
    <name evidence="1" type="ORF">RHGRI_033790</name>
</gene>
<keyword evidence="2" id="KW-1185">Reference proteome</keyword>
<proteinExistence type="predicted"/>
<dbReference type="InterPro" id="IPR029044">
    <property type="entry name" value="Nucleotide-diphossugar_trans"/>
</dbReference>
<evidence type="ECO:0008006" key="3">
    <source>
        <dbReference type="Google" id="ProtNLM"/>
    </source>
</evidence>
<dbReference type="AlphaFoldDB" id="A0AAV6HZ04"/>
<dbReference type="Gene3D" id="3.90.550.10">
    <property type="entry name" value="Spore Coat Polysaccharide Biosynthesis Protein SpsA, Chain A"/>
    <property type="match status" value="1"/>
</dbReference>
<evidence type="ECO:0000313" key="2">
    <source>
        <dbReference type="Proteomes" id="UP000823749"/>
    </source>
</evidence>
<sequence length="227" mass="25397">MKQCIGCRYQIAVLELLAQSTYEGHTINWSKHLNESMGCQLLKVHPPRVLDLSEDTEYASQAALWGIESLPDLGEIYPLGGSADRLGLVDPHTAECLPAAMLCYCGRTLLEGLIRDFQAREFLYFKLYGKQCVTPVAIMTSSANNNHERITSLCERLGWKSLNFQPLVPAVGAEDGQWLVTRQFMPVCKPGGHGVIWKLAYDKGIFQWFYNHGRKGATVKASKVSFK</sequence>
<dbReference type="Proteomes" id="UP000823749">
    <property type="component" value="Chromosome 12"/>
</dbReference>
<dbReference type="EMBL" id="JACTNZ010000012">
    <property type="protein sequence ID" value="KAG5521347.1"/>
    <property type="molecule type" value="Genomic_DNA"/>
</dbReference>